<dbReference type="InterPro" id="IPR011837">
    <property type="entry name" value="Glycogen_debranch_GlgX"/>
</dbReference>
<keyword evidence="5" id="KW-1185">Reference proteome</keyword>
<dbReference type="InterPro" id="IPR014756">
    <property type="entry name" value="Ig_E-set"/>
</dbReference>
<name>A0A3N0BMU1_9MICC</name>
<dbReference type="InterPro" id="IPR017853">
    <property type="entry name" value="GH"/>
</dbReference>
<accession>A0A3N0BMU1</accession>
<dbReference type="Gene3D" id="3.20.20.80">
    <property type="entry name" value="Glycosidases"/>
    <property type="match status" value="1"/>
</dbReference>
<dbReference type="GO" id="GO:0004135">
    <property type="term" value="F:amylo-alpha-1,6-glucosidase activity"/>
    <property type="evidence" value="ECO:0007669"/>
    <property type="project" value="InterPro"/>
</dbReference>
<dbReference type="InterPro" id="IPR006047">
    <property type="entry name" value="GH13_cat_dom"/>
</dbReference>
<comment type="caution">
    <text evidence="4">The sequence shown here is derived from an EMBL/GenBank/DDBJ whole genome shotgun (WGS) entry which is preliminary data.</text>
</comment>
<gene>
    <name evidence="4" type="primary">glgX</name>
    <name evidence="4" type="ORF">D7003_18410</name>
</gene>
<dbReference type="SUPFAM" id="SSF51445">
    <property type="entry name" value="(Trans)glycosidases"/>
    <property type="match status" value="1"/>
</dbReference>
<dbReference type="Gene3D" id="2.60.40.10">
    <property type="entry name" value="Immunoglobulins"/>
    <property type="match status" value="1"/>
</dbReference>
<feature type="region of interest" description="Disordered" evidence="2">
    <location>
        <begin position="488"/>
        <end position="508"/>
    </location>
</feature>
<dbReference type="EMBL" id="RBED01000137">
    <property type="protein sequence ID" value="RNL50070.1"/>
    <property type="molecule type" value="Genomic_DNA"/>
</dbReference>
<dbReference type="InterPro" id="IPR013783">
    <property type="entry name" value="Ig-like_fold"/>
</dbReference>
<protein>
    <submittedName>
        <fullName evidence="4">Glycogen debranching enzyme GlgX</fullName>
    </submittedName>
</protein>
<feature type="domain" description="Glycosyl hydrolase family 13 catalytic" evidence="3">
    <location>
        <begin position="163"/>
        <end position="589"/>
    </location>
</feature>
<dbReference type="SMART" id="SM00642">
    <property type="entry name" value="Aamy"/>
    <property type="match status" value="1"/>
</dbReference>
<evidence type="ECO:0000256" key="2">
    <source>
        <dbReference type="SAM" id="MobiDB-lite"/>
    </source>
</evidence>
<reference evidence="4 5" key="1">
    <citation type="submission" date="2018-10" db="EMBL/GenBank/DDBJ databases">
        <title>Genome sequencing of Arthrobacter oryzae TNB02.</title>
        <authorList>
            <person name="Cho Y.-J."/>
            <person name="Cho A."/>
            <person name="Kim O.-S."/>
        </authorList>
    </citation>
    <scope>NUCLEOTIDE SEQUENCE [LARGE SCALE GENOMIC DNA]</scope>
    <source>
        <strain evidence="4 5">TNB02</strain>
    </source>
</reference>
<evidence type="ECO:0000313" key="4">
    <source>
        <dbReference type="EMBL" id="RNL50070.1"/>
    </source>
</evidence>
<evidence type="ECO:0000313" key="5">
    <source>
        <dbReference type="Proteomes" id="UP000273807"/>
    </source>
</evidence>
<sequence length="710" mass="77438">MGMPLVDTASTVDASRAFPLGLSTPRAGKPATGDSRSPAADIDSAVNVAVFAPTVATLDIAYQAPGSPWQVQTLPNFTDGVHHGIVEGMPPGTRYGFRSSPDHEALPLSMPATDFDAVGGQPLLLDPYGRAVDERGEFITSVRTAGNFDWGHDRSPGVPWRNTIIYEAHVRGQTRLHPDIPEELQGTYAGMGHPAMIEHLIALGITSVQLLPVHFHLDEPHLQNLGMPNYWGYNTAAFFALHPGYATEAAQAAGAEAVEREFKDMVKSLHAAGLEVILDVVYNHTAEGGADGRTLSFRGLGETTYYRTDGHGTYVDTTGCGNSLNFGEPRVVQLVLDSLRYWVNEFHIDGFRFDLAVTLCRNSANEFDPRHPFLVAIAADPVLSATKLIAEPWDIGYGGWQTGRFPAGWVDWNDHFRDAVRTFWLADRAAIDAGGTGGSVGRLADALSGSAGLFEASGRSRLASVNFITAHDGFTLADLVSYDRKHNEANGEQNRDGHGDNRSYNHGFEGRTEDGAILARRAQTSRNLMASLMISLGVPMITAGDELGRTQQGNNNAYCQDNAINWIDWSATTESHDMLRNTKRVIRLRKEFLALQPHDYPARDKQAYFHWFDASGEPMSGDSWQDPRHRVVQLLLGSDDGQVDGLVVVNGGAEDVEVTLPALASETGPGHRPFELRLTTSELHDRRQGTRVSSGDLDMVQANSINVYRT</sequence>
<dbReference type="RefSeq" id="WP_123256840.1">
    <property type="nucleotide sequence ID" value="NZ_RBED01000137.1"/>
</dbReference>
<dbReference type="InterPro" id="IPR013780">
    <property type="entry name" value="Glyco_hydro_b"/>
</dbReference>
<dbReference type="SUPFAM" id="SSF51011">
    <property type="entry name" value="Glycosyl hydrolase domain"/>
    <property type="match status" value="1"/>
</dbReference>
<dbReference type="Proteomes" id="UP000273807">
    <property type="component" value="Unassembled WGS sequence"/>
</dbReference>
<proteinExistence type="inferred from homology"/>
<comment type="similarity">
    <text evidence="1">Belongs to the glycosyl hydrolase 13 family.</text>
</comment>
<dbReference type="AlphaFoldDB" id="A0A3N0BMU1"/>
<dbReference type="NCBIfam" id="TIGR02100">
    <property type="entry name" value="glgX_debranch"/>
    <property type="match status" value="1"/>
</dbReference>
<organism evidence="4 5">
    <name type="scientific">Arthrobacter oryzae</name>
    <dbReference type="NCBI Taxonomy" id="409290"/>
    <lineage>
        <taxon>Bacteria</taxon>
        <taxon>Bacillati</taxon>
        <taxon>Actinomycetota</taxon>
        <taxon>Actinomycetes</taxon>
        <taxon>Micrococcales</taxon>
        <taxon>Micrococcaceae</taxon>
        <taxon>Arthrobacter</taxon>
    </lineage>
</organism>
<dbReference type="CDD" id="cd11326">
    <property type="entry name" value="AmyAc_Glg_debranch"/>
    <property type="match status" value="1"/>
</dbReference>
<dbReference type="GO" id="GO:0005980">
    <property type="term" value="P:glycogen catabolic process"/>
    <property type="evidence" value="ECO:0007669"/>
    <property type="project" value="InterPro"/>
</dbReference>
<dbReference type="Gene3D" id="2.60.40.1180">
    <property type="entry name" value="Golgi alpha-mannosidase II"/>
    <property type="match status" value="1"/>
</dbReference>
<dbReference type="OrthoDB" id="3236218at2"/>
<feature type="region of interest" description="Disordered" evidence="2">
    <location>
        <begin position="17"/>
        <end position="39"/>
    </location>
</feature>
<evidence type="ECO:0000259" key="3">
    <source>
        <dbReference type="SMART" id="SM00642"/>
    </source>
</evidence>
<dbReference type="PANTHER" id="PTHR43002">
    <property type="entry name" value="GLYCOGEN DEBRANCHING ENZYME"/>
    <property type="match status" value="1"/>
</dbReference>
<dbReference type="SUPFAM" id="SSF81296">
    <property type="entry name" value="E set domains"/>
    <property type="match status" value="1"/>
</dbReference>
<evidence type="ECO:0000256" key="1">
    <source>
        <dbReference type="ARBA" id="ARBA00008061"/>
    </source>
</evidence>